<reference evidence="3" key="1">
    <citation type="submission" date="2018-05" db="EMBL/GenBank/DDBJ databases">
        <authorList>
            <person name="Lanie J.A."/>
            <person name="Ng W.-L."/>
            <person name="Kazmierczak K.M."/>
            <person name="Andrzejewski T.M."/>
            <person name="Davidsen T.M."/>
            <person name="Wayne K.J."/>
            <person name="Tettelin H."/>
            <person name="Glass J.I."/>
            <person name="Rusch D."/>
            <person name="Podicherti R."/>
            <person name="Tsui H.-C.T."/>
            <person name="Winkler M.E."/>
        </authorList>
    </citation>
    <scope>NUCLEOTIDE SEQUENCE</scope>
</reference>
<dbReference type="InterPro" id="IPR050695">
    <property type="entry name" value="N-acetylmuramoyl_amidase_3"/>
</dbReference>
<keyword evidence="1" id="KW-0378">Hydrolase</keyword>
<dbReference type="EMBL" id="UINC01017404">
    <property type="protein sequence ID" value="SVA72104.1"/>
    <property type="molecule type" value="Genomic_DNA"/>
</dbReference>
<dbReference type="GO" id="GO:0009253">
    <property type="term" value="P:peptidoglycan catabolic process"/>
    <property type="evidence" value="ECO:0007669"/>
    <property type="project" value="InterPro"/>
</dbReference>
<protein>
    <recommendedName>
        <fullName evidence="2">MurNAc-LAA domain-containing protein</fullName>
    </recommendedName>
</protein>
<gene>
    <name evidence="3" type="ORF">METZ01_LOCUS124958</name>
</gene>
<evidence type="ECO:0000313" key="3">
    <source>
        <dbReference type="EMBL" id="SVA72104.1"/>
    </source>
</evidence>
<accession>A0A381Y515</accession>
<dbReference type="InterPro" id="IPR002508">
    <property type="entry name" value="MurNAc-LAA_cat"/>
</dbReference>
<feature type="domain" description="MurNAc-LAA" evidence="2">
    <location>
        <begin position="327"/>
        <end position="479"/>
    </location>
</feature>
<dbReference type="GO" id="GO:0008745">
    <property type="term" value="F:N-acetylmuramoyl-L-alanine amidase activity"/>
    <property type="evidence" value="ECO:0007669"/>
    <property type="project" value="InterPro"/>
</dbReference>
<name>A0A381Y515_9ZZZZ</name>
<dbReference type="SUPFAM" id="SSF55383">
    <property type="entry name" value="Copper amine oxidase, domain N"/>
    <property type="match status" value="1"/>
</dbReference>
<dbReference type="PANTHER" id="PTHR30404:SF0">
    <property type="entry name" value="N-ACETYLMURAMOYL-L-ALANINE AMIDASE AMIC"/>
    <property type="match status" value="1"/>
</dbReference>
<dbReference type="AlphaFoldDB" id="A0A381Y515"/>
<dbReference type="FunFam" id="3.40.630.40:FF:000005">
    <property type="entry name" value="N-acetylmuramoyl-L-alanine amidase (AmiA)"/>
    <property type="match status" value="1"/>
</dbReference>
<dbReference type="SMART" id="SM00646">
    <property type="entry name" value="Ami_3"/>
    <property type="match status" value="1"/>
</dbReference>
<evidence type="ECO:0000256" key="1">
    <source>
        <dbReference type="ARBA" id="ARBA00022801"/>
    </source>
</evidence>
<proteinExistence type="predicted"/>
<dbReference type="CDD" id="cd02696">
    <property type="entry name" value="MurNAc-LAA"/>
    <property type="match status" value="1"/>
</dbReference>
<dbReference type="InterPro" id="IPR036582">
    <property type="entry name" value="Mao_N_sf"/>
</dbReference>
<dbReference type="Gene3D" id="3.40.630.40">
    <property type="entry name" value="Zn-dependent exopeptidases"/>
    <property type="match status" value="1"/>
</dbReference>
<dbReference type="Pfam" id="PF01520">
    <property type="entry name" value="Amidase_3"/>
    <property type="match status" value="1"/>
</dbReference>
<evidence type="ECO:0000259" key="2">
    <source>
        <dbReference type="SMART" id="SM00646"/>
    </source>
</evidence>
<dbReference type="GO" id="GO:0030288">
    <property type="term" value="C:outer membrane-bounded periplasmic space"/>
    <property type="evidence" value="ECO:0007669"/>
    <property type="project" value="TreeGrafter"/>
</dbReference>
<dbReference type="PANTHER" id="PTHR30404">
    <property type="entry name" value="N-ACETYLMURAMOYL-L-ALANINE AMIDASE"/>
    <property type="match status" value="1"/>
</dbReference>
<dbReference type="SUPFAM" id="SSF53187">
    <property type="entry name" value="Zn-dependent exopeptidases"/>
    <property type="match status" value="1"/>
</dbReference>
<sequence>MNSPKLLFLLFLIIQSWGMCTSVQVFHQETGEKDNLKMLAGVTETFISAHDLARVLSSKLYVNNDRQKIVLYLREHRIKLSSETSFIIVNEQIYQMSQFTIGVEEDIYLPAESFFSILQMTILPGITYDSKKQLLGINIVDFNITGLNIEEKANGTILRIKTREHFSNGNISAFKHNNGWFYLTIKDGIIDSVEVKRTDTRGVVHKVVADQFDESVQLAFQLRSDIEGFEFYQSSEPDEIVVTLRTPLSKSAARIKEVKNRWRLDTIVLDAGHGGKDGGTVGKYGTKEKNITLDLAKRIGKLVEKNTHIKVVHTREEDIWIPLWKRTKIANETNGKLFISIHANANPNRNIRGFETYFLRQGKTNDAIEVASRENAVIKLEDQQKNIYTGENLIMATMAQNAYMKESEEFAGIIQNELASRTNSKNRGVKQAGFYVLIGASMPNVLIEVGFLSNPTEEKKLKKASYRQQIAEAIYGAIFLFKKTKEKLLAEG</sequence>
<organism evidence="3">
    <name type="scientific">marine metagenome</name>
    <dbReference type="NCBI Taxonomy" id="408172"/>
    <lineage>
        <taxon>unclassified sequences</taxon>
        <taxon>metagenomes</taxon>
        <taxon>ecological metagenomes</taxon>
    </lineage>
</organism>